<organism evidence="2 3">
    <name type="scientific">Macellibacteroides fermentans</name>
    <dbReference type="NCBI Taxonomy" id="879969"/>
    <lineage>
        <taxon>Bacteria</taxon>
        <taxon>Pseudomonadati</taxon>
        <taxon>Bacteroidota</taxon>
        <taxon>Bacteroidia</taxon>
        <taxon>Bacteroidales</taxon>
        <taxon>Porphyromonadaceae</taxon>
        <taxon>Macellibacteroides</taxon>
    </lineage>
</organism>
<dbReference type="AlphaFoldDB" id="A0A8E2D3N9"/>
<evidence type="ECO:0008006" key="4">
    <source>
        <dbReference type="Google" id="ProtNLM"/>
    </source>
</evidence>
<evidence type="ECO:0000313" key="3">
    <source>
        <dbReference type="Proteomes" id="UP000574332"/>
    </source>
</evidence>
<keyword evidence="3" id="KW-1185">Reference proteome</keyword>
<name>A0A8E2D3N9_9PORP</name>
<keyword evidence="1" id="KW-0732">Signal</keyword>
<dbReference type="RefSeq" id="WP_179399158.1">
    <property type="nucleotide sequence ID" value="NZ_JACCCY010000002.1"/>
</dbReference>
<comment type="caution">
    <text evidence="2">The sequence shown here is derived from an EMBL/GenBank/DDBJ whole genome shotgun (WGS) entry which is preliminary data.</text>
</comment>
<sequence>MKTKYYLLVVLTLLFACTGESQKSANAETSDSMRQENKDATEDYDASKVNIKDIFLLLPDDAFPIEGISLANRKLLLNHIGDEKGYDISPTPIEICDVKNGYLNLTGMQFGWEMCYWNLKDGRKLVAVNSGSETGSDIRIFFYQNDKLTEDYNYQLGGKQNYTLSDFVDVSQLSSETRKYAEQQFAKGDYHLYYELPRKGTSIKIGMDVNEMTENPEDYDVFYEANKDVILKWENEKWVR</sequence>
<protein>
    <recommendedName>
        <fullName evidence="4">Lipoprotein</fullName>
    </recommendedName>
</protein>
<reference evidence="2 3" key="1">
    <citation type="submission" date="2020-07" db="EMBL/GenBank/DDBJ databases">
        <title>Genomic Encyclopedia of Type Strains, Phase IV (KMG-IV): sequencing the most valuable type-strain genomes for metagenomic binning, comparative biology and taxonomic classification.</title>
        <authorList>
            <person name="Goeker M."/>
        </authorList>
    </citation>
    <scope>NUCLEOTIDE SEQUENCE [LARGE SCALE GENOMIC DNA]</scope>
    <source>
        <strain evidence="2 3">DSM 23697</strain>
    </source>
</reference>
<dbReference type="Proteomes" id="UP000574332">
    <property type="component" value="Unassembled WGS sequence"/>
</dbReference>
<accession>A0A8E2D3N9</accession>
<feature type="chain" id="PRO_5033988993" description="Lipoprotein" evidence="1">
    <location>
        <begin position="22"/>
        <end position="240"/>
    </location>
</feature>
<dbReference type="PROSITE" id="PS51257">
    <property type="entry name" value="PROKAR_LIPOPROTEIN"/>
    <property type="match status" value="1"/>
</dbReference>
<feature type="signal peptide" evidence="1">
    <location>
        <begin position="1"/>
        <end position="21"/>
    </location>
</feature>
<evidence type="ECO:0000256" key="1">
    <source>
        <dbReference type="SAM" id="SignalP"/>
    </source>
</evidence>
<evidence type="ECO:0000313" key="2">
    <source>
        <dbReference type="EMBL" id="NYI49252.1"/>
    </source>
</evidence>
<dbReference type="EMBL" id="JACCCY010000002">
    <property type="protein sequence ID" value="NYI49252.1"/>
    <property type="molecule type" value="Genomic_DNA"/>
</dbReference>
<proteinExistence type="predicted"/>
<gene>
    <name evidence="2" type="ORF">F5613_001330</name>
</gene>